<dbReference type="EMBL" id="JADYXP020000021">
    <property type="protein sequence ID" value="KAL0103896.1"/>
    <property type="molecule type" value="Genomic_DNA"/>
</dbReference>
<organism evidence="2 3">
    <name type="scientific">Cardiocondyla obscurior</name>
    <dbReference type="NCBI Taxonomy" id="286306"/>
    <lineage>
        <taxon>Eukaryota</taxon>
        <taxon>Metazoa</taxon>
        <taxon>Ecdysozoa</taxon>
        <taxon>Arthropoda</taxon>
        <taxon>Hexapoda</taxon>
        <taxon>Insecta</taxon>
        <taxon>Pterygota</taxon>
        <taxon>Neoptera</taxon>
        <taxon>Endopterygota</taxon>
        <taxon>Hymenoptera</taxon>
        <taxon>Apocrita</taxon>
        <taxon>Aculeata</taxon>
        <taxon>Formicoidea</taxon>
        <taxon>Formicidae</taxon>
        <taxon>Myrmicinae</taxon>
        <taxon>Cardiocondyla</taxon>
    </lineage>
</organism>
<feature type="region of interest" description="Disordered" evidence="1">
    <location>
        <begin position="1"/>
        <end position="30"/>
    </location>
</feature>
<evidence type="ECO:0000313" key="3">
    <source>
        <dbReference type="Proteomes" id="UP001430953"/>
    </source>
</evidence>
<protein>
    <submittedName>
        <fullName evidence="2">Uncharacterized protein</fullName>
    </submittedName>
</protein>
<evidence type="ECO:0000313" key="2">
    <source>
        <dbReference type="EMBL" id="KAL0103896.1"/>
    </source>
</evidence>
<dbReference type="AlphaFoldDB" id="A0AAW2EJJ7"/>
<sequence length="75" mass="8496">MRLTWGMKRKTQPHTQVERLPPRGTPGTLRKQWRNDVAAKQGPWGCQPLRLELVGPKKQNQASVYRCGPSGSSTR</sequence>
<accession>A0AAW2EJJ7</accession>
<proteinExistence type="predicted"/>
<keyword evidence="3" id="KW-1185">Reference proteome</keyword>
<comment type="caution">
    <text evidence="2">The sequence shown here is derived from an EMBL/GenBank/DDBJ whole genome shotgun (WGS) entry which is preliminary data.</text>
</comment>
<evidence type="ECO:0000256" key="1">
    <source>
        <dbReference type="SAM" id="MobiDB-lite"/>
    </source>
</evidence>
<name>A0AAW2EJJ7_9HYME</name>
<reference evidence="2 3" key="1">
    <citation type="submission" date="2023-03" db="EMBL/GenBank/DDBJ databases">
        <title>High recombination rates correlate with genetic variation in Cardiocondyla obscurior ants.</title>
        <authorList>
            <person name="Errbii M."/>
        </authorList>
    </citation>
    <scope>NUCLEOTIDE SEQUENCE [LARGE SCALE GENOMIC DNA]</scope>
    <source>
        <strain evidence="2">Alpha-2009</strain>
        <tissue evidence="2">Whole body</tissue>
    </source>
</reference>
<gene>
    <name evidence="2" type="ORF">PUN28_017933</name>
</gene>
<dbReference type="Proteomes" id="UP001430953">
    <property type="component" value="Unassembled WGS sequence"/>
</dbReference>